<dbReference type="Proteomes" id="UP001344447">
    <property type="component" value="Unassembled WGS sequence"/>
</dbReference>
<feature type="chain" id="PRO_5042977553" evidence="1">
    <location>
        <begin position="27"/>
        <end position="155"/>
    </location>
</feature>
<evidence type="ECO:0000313" key="3">
    <source>
        <dbReference type="Proteomes" id="UP001344447"/>
    </source>
</evidence>
<proteinExistence type="predicted"/>
<keyword evidence="1" id="KW-0732">Signal</keyword>
<feature type="signal peptide" evidence="1">
    <location>
        <begin position="1"/>
        <end position="26"/>
    </location>
</feature>
<name>A0AAN7U962_9MYCE</name>
<sequence length="155" mass="17588">MKLVLSLILVISTIFVVLQFSNVVNGLSLKRREVGSDDWINVADSMDGLTLTYKTIANKLDFLQFRVDRDDESRILNDMYINVTSIKAARFGIFFNNFIPANSTTDNRGRAGYCPIWFASCGAETPYFSLYSNNSYTSDLTFTVTVRDEIKLCDF</sequence>
<gene>
    <name evidence="2" type="ORF">RB653_006073</name>
</gene>
<protein>
    <submittedName>
        <fullName evidence="2">Uncharacterized protein</fullName>
    </submittedName>
</protein>
<evidence type="ECO:0000256" key="1">
    <source>
        <dbReference type="SAM" id="SignalP"/>
    </source>
</evidence>
<reference evidence="2 3" key="1">
    <citation type="submission" date="2023-11" db="EMBL/GenBank/DDBJ databases">
        <title>Dfirmibasis_genome.</title>
        <authorList>
            <person name="Edelbroek B."/>
            <person name="Kjellin J."/>
            <person name="Jerlstrom-Hultqvist J."/>
            <person name="Soderbom F."/>
        </authorList>
    </citation>
    <scope>NUCLEOTIDE SEQUENCE [LARGE SCALE GENOMIC DNA]</scope>
    <source>
        <strain evidence="2 3">TNS-C-14</strain>
    </source>
</reference>
<accession>A0AAN7U962</accession>
<comment type="caution">
    <text evidence="2">The sequence shown here is derived from an EMBL/GenBank/DDBJ whole genome shotgun (WGS) entry which is preliminary data.</text>
</comment>
<organism evidence="2 3">
    <name type="scientific">Dictyostelium firmibasis</name>
    <dbReference type="NCBI Taxonomy" id="79012"/>
    <lineage>
        <taxon>Eukaryota</taxon>
        <taxon>Amoebozoa</taxon>
        <taxon>Evosea</taxon>
        <taxon>Eumycetozoa</taxon>
        <taxon>Dictyostelia</taxon>
        <taxon>Dictyosteliales</taxon>
        <taxon>Dictyosteliaceae</taxon>
        <taxon>Dictyostelium</taxon>
    </lineage>
</organism>
<evidence type="ECO:0000313" key="2">
    <source>
        <dbReference type="EMBL" id="KAK5584462.1"/>
    </source>
</evidence>
<dbReference type="EMBL" id="JAVFKY010000001">
    <property type="protein sequence ID" value="KAK5584462.1"/>
    <property type="molecule type" value="Genomic_DNA"/>
</dbReference>
<dbReference type="AlphaFoldDB" id="A0AAN7U962"/>
<keyword evidence="3" id="KW-1185">Reference proteome</keyword>